<dbReference type="EMBL" id="FUHW01000014">
    <property type="protein sequence ID" value="SJM53617.1"/>
    <property type="molecule type" value="Genomic_DNA"/>
</dbReference>
<gene>
    <name evidence="1" type="ORF">FM101_03360</name>
</gene>
<dbReference type="Proteomes" id="UP000195913">
    <property type="component" value="Unassembled WGS sequence"/>
</dbReference>
<organism evidence="1 2">
    <name type="scientific">Arthrobacter rhombi</name>
    <dbReference type="NCBI Taxonomy" id="71253"/>
    <lineage>
        <taxon>Bacteria</taxon>
        <taxon>Bacillati</taxon>
        <taxon>Actinomycetota</taxon>
        <taxon>Actinomycetes</taxon>
        <taxon>Micrococcales</taxon>
        <taxon>Micrococcaceae</taxon>
        <taxon>Arthrobacter</taxon>
    </lineage>
</organism>
<dbReference type="RefSeq" id="WP_086995399.1">
    <property type="nucleotide sequence ID" value="NZ_FUHW01000014.1"/>
</dbReference>
<dbReference type="InterPro" id="IPR029039">
    <property type="entry name" value="Flavoprotein-like_sf"/>
</dbReference>
<dbReference type="SUPFAM" id="SSF52218">
    <property type="entry name" value="Flavoproteins"/>
    <property type="match status" value="1"/>
</dbReference>
<sequence length="132" mass="14484">MRTVAIVYYGRHGPSRAYAQALEDSLRGAGNLAEQIQVRDAAANDVVFYDGLVLVGPPRFGRLHGLALARALAPERQSAVVIIGGNRPADHYRRLFRPAELPSISFFQEGAHQDTSVVFSTLAPVVDWTKRL</sequence>
<reference evidence="1 2" key="1">
    <citation type="submission" date="2017-02" db="EMBL/GenBank/DDBJ databases">
        <authorList>
            <person name="Peterson S.W."/>
        </authorList>
    </citation>
    <scope>NUCLEOTIDE SEQUENCE [LARGE SCALE GENOMIC DNA]</scope>
    <source>
        <strain evidence="1 2">B Ar 00.02</strain>
    </source>
</reference>
<dbReference type="Gene3D" id="3.40.50.360">
    <property type="match status" value="1"/>
</dbReference>
<protein>
    <recommendedName>
        <fullName evidence="3">Flavodoxin domain-containing protein</fullName>
    </recommendedName>
</protein>
<evidence type="ECO:0000313" key="2">
    <source>
        <dbReference type="Proteomes" id="UP000195913"/>
    </source>
</evidence>
<accession>A0A1R4FCL9</accession>
<evidence type="ECO:0000313" key="1">
    <source>
        <dbReference type="EMBL" id="SJM53617.1"/>
    </source>
</evidence>
<proteinExistence type="predicted"/>
<dbReference type="AlphaFoldDB" id="A0A1R4FCL9"/>
<evidence type="ECO:0008006" key="3">
    <source>
        <dbReference type="Google" id="ProtNLM"/>
    </source>
</evidence>
<name>A0A1R4FCL9_9MICC</name>
<keyword evidence="2" id="KW-1185">Reference proteome</keyword>